<accession>A0A0A8ZMF2</accession>
<dbReference type="EMBL" id="GBRH01259017">
    <property type="protein sequence ID" value="JAD38878.1"/>
    <property type="molecule type" value="Transcribed_RNA"/>
</dbReference>
<evidence type="ECO:0000313" key="1">
    <source>
        <dbReference type="EMBL" id="JAD38878.1"/>
    </source>
</evidence>
<name>A0A0A8ZMF2_ARUDO</name>
<dbReference type="AlphaFoldDB" id="A0A0A8ZMF2"/>
<protein>
    <submittedName>
        <fullName evidence="1">Uncharacterized protein</fullName>
    </submittedName>
</protein>
<proteinExistence type="predicted"/>
<reference evidence="1" key="1">
    <citation type="submission" date="2014-09" db="EMBL/GenBank/DDBJ databases">
        <authorList>
            <person name="Magalhaes I.L.F."/>
            <person name="Oliveira U."/>
            <person name="Santos F.R."/>
            <person name="Vidigal T.H.D.A."/>
            <person name="Brescovit A.D."/>
            <person name="Santos A.J."/>
        </authorList>
    </citation>
    <scope>NUCLEOTIDE SEQUENCE</scope>
    <source>
        <tissue evidence="1">Shoot tissue taken approximately 20 cm above the soil surface</tissue>
    </source>
</reference>
<sequence>MLPRSLTHQISKSCITASPKALSHQNTVTPS</sequence>
<organism evidence="1">
    <name type="scientific">Arundo donax</name>
    <name type="common">Giant reed</name>
    <name type="synonym">Donax arundinaceus</name>
    <dbReference type="NCBI Taxonomy" id="35708"/>
    <lineage>
        <taxon>Eukaryota</taxon>
        <taxon>Viridiplantae</taxon>
        <taxon>Streptophyta</taxon>
        <taxon>Embryophyta</taxon>
        <taxon>Tracheophyta</taxon>
        <taxon>Spermatophyta</taxon>
        <taxon>Magnoliopsida</taxon>
        <taxon>Liliopsida</taxon>
        <taxon>Poales</taxon>
        <taxon>Poaceae</taxon>
        <taxon>PACMAD clade</taxon>
        <taxon>Arundinoideae</taxon>
        <taxon>Arundineae</taxon>
        <taxon>Arundo</taxon>
    </lineage>
</organism>
<reference evidence="1" key="2">
    <citation type="journal article" date="2015" name="Data Brief">
        <title>Shoot transcriptome of the giant reed, Arundo donax.</title>
        <authorList>
            <person name="Barrero R.A."/>
            <person name="Guerrero F.D."/>
            <person name="Moolhuijzen P."/>
            <person name="Goolsby J.A."/>
            <person name="Tidwell J."/>
            <person name="Bellgard S.E."/>
            <person name="Bellgard M.I."/>
        </authorList>
    </citation>
    <scope>NUCLEOTIDE SEQUENCE</scope>
    <source>
        <tissue evidence="1">Shoot tissue taken approximately 20 cm above the soil surface</tissue>
    </source>
</reference>